<comment type="caution">
    <text evidence="1">The sequence shown here is derived from an EMBL/GenBank/DDBJ whole genome shotgun (WGS) entry which is preliminary data.</text>
</comment>
<evidence type="ECO:0000313" key="2">
    <source>
        <dbReference type="Proteomes" id="UP001595699"/>
    </source>
</evidence>
<dbReference type="RefSeq" id="WP_205121324.1">
    <property type="nucleotide sequence ID" value="NZ_JAFBCM010000001.1"/>
</dbReference>
<evidence type="ECO:0000313" key="1">
    <source>
        <dbReference type="EMBL" id="MFC3765290.1"/>
    </source>
</evidence>
<gene>
    <name evidence="1" type="ORF">ACFOUW_30950</name>
</gene>
<dbReference type="Gene3D" id="3.30.1310.10">
    <property type="entry name" value="Nucleoid-associated protein YbaB-like domain"/>
    <property type="match status" value="1"/>
</dbReference>
<dbReference type="InterPro" id="IPR036894">
    <property type="entry name" value="YbaB-like_sf"/>
</dbReference>
<name>A0ABV7YIV9_9ACTN</name>
<protein>
    <submittedName>
        <fullName evidence="1">Uncharacterized protein</fullName>
    </submittedName>
</protein>
<organism evidence="1 2">
    <name type="scientific">Tenggerimyces flavus</name>
    <dbReference type="NCBI Taxonomy" id="1708749"/>
    <lineage>
        <taxon>Bacteria</taxon>
        <taxon>Bacillati</taxon>
        <taxon>Actinomycetota</taxon>
        <taxon>Actinomycetes</taxon>
        <taxon>Propionibacteriales</taxon>
        <taxon>Nocardioidaceae</taxon>
        <taxon>Tenggerimyces</taxon>
    </lineage>
</organism>
<keyword evidence="2" id="KW-1185">Reference proteome</keyword>
<sequence length="120" mass="13267">MEPVELQAIVEEMGHAINEAVAQLKAAREREYVGTAADGLVTATLADGRLDIDIHVLAKRRLEREDLEAAIVEAVHAAERQATEVPIVTGLERRAQSAVGDKFYTAFDEAMRKTRTRLQL</sequence>
<dbReference type="Proteomes" id="UP001595699">
    <property type="component" value="Unassembled WGS sequence"/>
</dbReference>
<dbReference type="EMBL" id="JBHRZH010000037">
    <property type="protein sequence ID" value="MFC3765290.1"/>
    <property type="molecule type" value="Genomic_DNA"/>
</dbReference>
<proteinExistence type="predicted"/>
<accession>A0ABV7YIV9</accession>
<reference evidence="2" key="1">
    <citation type="journal article" date="2019" name="Int. J. Syst. Evol. Microbiol.">
        <title>The Global Catalogue of Microorganisms (GCM) 10K type strain sequencing project: providing services to taxonomists for standard genome sequencing and annotation.</title>
        <authorList>
            <consortium name="The Broad Institute Genomics Platform"/>
            <consortium name="The Broad Institute Genome Sequencing Center for Infectious Disease"/>
            <person name="Wu L."/>
            <person name="Ma J."/>
        </authorList>
    </citation>
    <scope>NUCLEOTIDE SEQUENCE [LARGE SCALE GENOMIC DNA]</scope>
    <source>
        <strain evidence="2">CGMCC 4.7241</strain>
    </source>
</reference>